<reference evidence="3" key="1">
    <citation type="submission" date="2016-06" db="EMBL/GenBank/DDBJ databases">
        <title>Parallel loss of symbiosis genes in relatives of nitrogen-fixing non-legume Parasponia.</title>
        <authorList>
            <person name="Van Velzen R."/>
            <person name="Holmer R."/>
            <person name="Bu F."/>
            <person name="Rutten L."/>
            <person name="Van Zeijl A."/>
            <person name="Liu W."/>
            <person name="Santuari L."/>
            <person name="Cao Q."/>
            <person name="Sharma T."/>
            <person name="Shen D."/>
            <person name="Roswanjaya Y."/>
            <person name="Wardhani T."/>
            <person name="Kalhor M.S."/>
            <person name="Jansen J."/>
            <person name="Van den Hoogen J."/>
            <person name="Gungor B."/>
            <person name="Hartog M."/>
            <person name="Hontelez J."/>
            <person name="Verver J."/>
            <person name="Yang W.-C."/>
            <person name="Schijlen E."/>
            <person name="Repin R."/>
            <person name="Schilthuizen M."/>
            <person name="Schranz E."/>
            <person name="Heidstra R."/>
            <person name="Miyata K."/>
            <person name="Fedorova E."/>
            <person name="Kohlen W."/>
            <person name="Bisseling T."/>
            <person name="Smit S."/>
            <person name="Geurts R."/>
        </authorList>
    </citation>
    <scope>NUCLEOTIDE SEQUENCE [LARGE SCALE GENOMIC DNA]</scope>
    <source>
        <strain evidence="3">cv. RG33-2</strain>
    </source>
</reference>
<feature type="region of interest" description="Disordered" evidence="1">
    <location>
        <begin position="15"/>
        <end position="56"/>
    </location>
</feature>
<dbReference type="Proteomes" id="UP000237000">
    <property type="component" value="Unassembled WGS sequence"/>
</dbReference>
<evidence type="ECO:0000313" key="2">
    <source>
        <dbReference type="EMBL" id="PON81531.1"/>
    </source>
</evidence>
<sequence>MQFLFELHHTATAAHLGPHTGLHRRSAEDEANADSPASFRRRTKSQRPRRDFTSGEIFWQPARRPTSIFDTSGKWSLISSSPTVDLLRSQSYTHVVTLTNI</sequence>
<evidence type="ECO:0000313" key="3">
    <source>
        <dbReference type="Proteomes" id="UP000237000"/>
    </source>
</evidence>
<gene>
    <name evidence="2" type="ORF">TorRG33x02_226540</name>
</gene>
<protein>
    <submittedName>
        <fullName evidence="2">Uncharacterized protein</fullName>
    </submittedName>
</protein>
<organism evidence="2 3">
    <name type="scientific">Trema orientale</name>
    <name type="common">Charcoal tree</name>
    <name type="synonym">Celtis orientalis</name>
    <dbReference type="NCBI Taxonomy" id="63057"/>
    <lineage>
        <taxon>Eukaryota</taxon>
        <taxon>Viridiplantae</taxon>
        <taxon>Streptophyta</taxon>
        <taxon>Embryophyta</taxon>
        <taxon>Tracheophyta</taxon>
        <taxon>Spermatophyta</taxon>
        <taxon>Magnoliopsida</taxon>
        <taxon>eudicotyledons</taxon>
        <taxon>Gunneridae</taxon>
        <taxon>Pentapetalae</taxon>
        <taxon>rosids</taxon>
        <taxon>fabids</taxon>
        <taxon>Rosales</taxon>
        <taxon>Cannabaceae</taxon>
        <taxon>Trema</taxon>
    </lineage>
</organism>
<accession>A0A2P5E7K3</accession>
<keyword evidence="3" id="KW-1185">Reference proteome</keyword>
<proteinExistence type="predicted"/>
<name>A0A2P5E7K3_TREOI</name>
<dbReference type="AlphaFoldDB" id="A0A2P5E7K3"/>
<dbReference type="EMBL" id="JXTC01000214">
    <property type="protein sequence ID" value="PON81531.1"/>
    <property type="molecule type" value="Genomic_DNA"/>
</dbReference>
<evidence type="ECO:0000256" key="1">
    <source>
        <dbReference type="SAM" id="MobiDB-lite"/>
    </source>
</evidence>
<dbReference type="InParanoid" id="A0A2P5E7K3"/>
<comment type="caution">
    <text evidence="2">The sequence shown here is derived from an EMBL/GenBank/DDBJ whole genome shotgun (WGS) entry which is preliminary data.</text>
</comment>